<feature type="compositionally biased region" description="Polar residues" evidence="1">
    <location>
        <begin position="821"/>
        <end position="837"/>
    </location>
</feature>
<dbReference type="OrthoDB" id="444365at2759"/>
<dbReference type="InterPro" id="IPR016024">
    <property type="entry name" value="ARM-type_fold"/>
</dbReference>
<feature type="compositionally biased region" description="Polar residues" evidence="1">
    <location>
        <begin position="922"/>
        <end position="936"/>
    </location>
</feature>
<feature type="compositionally biased region" description="Low complexity" evidence="1">
    <location>
        <begin position="544"/>
        <end position="554"/>
    </location>
</feature>
<dbReference type="GO" id="GO:0005819">
    <property type="term" value="C:spindle"/>
    <property type="evidence" value="ECO:0007669"/>
    <property type="project" value="UniProtKB-ARBA"/>
</dbReference>
<evidence type="ECO:0000256" key="1">
    <source>
        <dbReference type="SAM" id="MobiDB-lite"/>
    </source>
</evidence>
<dbReference type="SUPFAM" id="SSF48371">
    <property type="entry name" value="ARM repeat"/>
    <property type="match status" value="2"/>
</dbReference>
<protein>
    <submittedName>
        <fullName evidence="3">CLASP amine-terminal protein</fullName>
    </submittedName>
</protein>
<reference evidence="4" key="1">
    <citation type="journal article" date="2006" name="PLoS Biol.">
        <title>Macronuclear genome sequence of the ciliate Tetrahymena thermophila, a model eukaryote.</title>
        <authorList>
            <person name="Eisen J.A."/>
            <person name="Coyne R.S."/>
            <person name="Wu M."/>
            <person name="Wu D."/>
            <person name="Thiagarajan M."/>
            <person name="Wortman J.R."/>
            <person name="Badger J.H."/>
            <person name="Ren Q."/>
            <person name="Amedeo P."/>
            <person name="Jones K.M."/>
            <person name="Tallon L.J."/>
            <person name="Delcher A.L."/>
            <person name="Salzberg S.L."/>
            <person name="Silva J.C."/>
            <person name="Haas B.J."/>
            <person name="Majoros W.H."/>
            <person name="Farzad M."/>
            <person name="Carlton J.M."/>
            <person name="Smith R.K. Jr."/>
            <person name="Garg J."/>
            <person name="Pearlman R.E."/>
            <person name="Karrer K.M."/>
            <person name="Sun L."/>
            <person name="Manning G."/>
            <person name="Elde N.C."/>
            <person name="Turkewitz A.P."/>
            <person name="Asai D.J."/>
            <person name="Wilkes D.E."/>
            <person name="Wang Y."/>
            <person name="Cai H."/>
            <person name="Collins K."/>
            <person name="Stewart B.A."/>
            <person name="Lee S.R."/>
            <person name="Wilamowska K."/>
            <person name="Weinberg Z."/>
            <person name="Ruzzo W.L."/>
            <person name="Wloga D."/>
            <person name="Gaertig J."/>
            <person name="Frankel J."/>
            <person name="Tsao C.-C."/>
            <person name="Gorovsky M.A."/>
            <person name="Keeling P.J."/>
            <person name="Waller R.F."/>
            <person name="Patron N.J."/>
            <person name="Cherry J.M."/>
            <person name="Stover N.A."/>
            <person name="Krieger C.J."/>
            <person name="del Toro C."/>
            <person name="Ryder H.F."/>
            <person name="Williamson S.C."/>
            <person name="Barbeau R.A."/>
            <person name="Hamilton E.P."/>
            <person name="Orias E."/>
        </authorList>
    </citation>
    <scope>NUCLEOTIDE SEQUENCE [LARGE SCALE GENOMIC DNA]</scope>
    <source>
        <strain evidence="4">SB210</strain>
    </source>
</reference>
<feature type="domain" description="TOG" evidence="2">
    <location>
        <begin position="12"/>
        <end position="250"/>
    </location>
</feature>
<dbReference type="GO" id="GO:0000226">
    <property type="term" value="P:microtubule cytoskeleton organization"/>
    <property type="evidence" value="ECO:0007669"/>
    <property type="project" value="TreeGrafter"/>
</dbReference>
<dbReference type="InterPro" id="IPR034085">
    <property type="entry name" value="TOG"/>
</dbReference>
<feature type="region of interest" description="Disordered" evidence="1">
    <location>
        <begin position="724"/>
        <end position="861"/>
    </location>
</feature>
<feature type="region of interest" description="Disordered" evidence="1">
    <location>
        <begin position="1263"/>
        <end position="1311"/>
    </location>
</feature>
<feature type="compositionally biased region" description="Polar residues" evidence="1">
    <location>
        <begin position="480"/>
        <end position="530"/>
    </location>
</feature>
<accession>Q24HY3</accession>
<dbReference type="STRING" id="312017.Q24HY3"/>
<feature type="compositionally biased region" description="Polar residues" evidence="1">
    <location>
        <begin position="410"/>
        <end position="459"/>
    </location>
</feature>
<feature type="region of interest" description="Disordered" evidence="1">
    <location>
        <begin position="922"/>
        <end position="957"/>
    </location>
</feature>
<dbReference type="HOGENOM" id="CLU_246567_0_0_1"/>
<evidence type="ECO:0000313" key="4">
    <source>
        <dbReference type="Proteomes" id="UP000009168"/>
    </source>
</evidence>
<feature type="region of interest" description="Disordered" evidence="1">
    <location>
        <begin position="342"/>
        <end position="367"/>
    </location>
</feature>
<evidence type="ECO:0000313" key="3">
    <source>
        <dbReference type="EMBL" id="EAS07455.1"/>
    </source>
</evidence>
<dbReference type="KEGG" id="tet:TTHERM_00571910"/>
<dbReference type="GO" id="GO:0005881">
    <property type="term" value="C:cytoplasmic microtubule"/>
    <property type="evidence" value="ECO:0007669"/>
    <property type="project" value="TreeGrafter"/>
</dbReference>
<feature type="compositionally biased region" description="Polar residues" evidence="1">
    <location>
        <begin position="1263"/>
        <end position="1276"/>
    </location>
</feature>
<dbReference type="EMBL" id="GG662498">
    <property type="protein sequence ID" value="EAS07455.1"/>
    <property type="molecule type" value="Genomic_DNA"/>
</dbReference>
<dbReference type="GO" id="GO:0008017">
    <property type="term" value="F:microtubule binding"/>
    <property type="evidence" value="ECO:0007669"/>
    <property type="project" value="TreeGrafter"/>
</dbReference>
<feature type="compositionally biased region" description="Low complexity" evidence="1">
    <location>
        <begin position="1286"/>
        <end position="1311"/>
    </location>
</feature>
<feature type="compositionally biased region" description="Low complexity" evidence="1">
    <location>
        <begin position="838"/>
        <end position="851"/>
    </location>
</feature>
<feature type="compositionally biased region" description="Low complexity" evidence="1">
    <location>
        <begin position="621"/>
        <end position="635"/>
    </location>
</feature>
<dbReference type="InterPro" id="IPR024395">
    <property type="entry name" value="CLASP_N_dom"/>
</dbReference>
<name>Q24HY3_TETTS</name>
<feature type="compositionally biased region" description="Polar residues" evidence="1">
    <location>
        <begin position="555"/>
        <end position="570"/>
    </location>
</feature>
<feature type="compositionally biased region" description="Polar residues" evidence="1">
    <location>
        <begin position="793"/>
        <end position="806"/>
    </location>
</feature>
<dbReference type="OMA" id="PQLQIMI"/>
<organism evidence="3 4">
    <name type="scientific">Tetrahymena thermophila (strain SB210)</name>
    <dbReference type="NCBI Taxonomy" id="312017"/>
    <lineage>
        <taxon>Eukaryota</taxon>
        <taxon>Sar</taxon>
        <taxon>Alveolata</taxon>
        <taxon>Ciliophora</taxon>
        <taxon>Intramacronucleata</taxon>
        <taxon>Oligohymenophorea</taxon>
        <taxon>Hymenostomatida</taxon>
        <taxon>Tetrahymenina</taxon>
        <taxon>Tetrahymenidae</taxon>
        <taxon>Tetrahymena</taxon>
    </lineage>
</organism>
<dbReference type="InterPro" id="IPR011989">
    <property type="entry name" value="ARM-like"/>
</dbReference>
<gene>
    <name evidence="3" type="ORF">TTHERM_00571910</name>
</gene>
<feature type="compositionally biased region" description="Polar residues" evidence="1">
    <location>
        <begin position="388"/>
        <end position="402"/>
    </location>
</feature>
<feature type="compositionally biased region" description="Low complexity" evidence="1">
    <location>
        <begin position="351"/>
        <end position="365"/>
    </location>
</feature>
<sequence length="1547" mass="176617">MGSNKDDIKPINLKTEKEITVEFQKISSVLENPNADWNKRLEALKTLQGMVVGNTWTHEVFMPNYQKLYNYINYQLKDLRSAVQKEACKLLSISAEKMQKSFESIAIKYVSKESLLNIINSGNKTLCENAHYCIQSIIEYCPSSSFMPQLLEECSSKSQQVRSRVSQYLVQILPELNQAQLDRFLPQLDSSISKGVQDANPEVRLNFRQVFGIYYSLYPQKAERILANQDTSIKKLLQEEISNFDNHQSTANTSNNRLLQQKSMDANIGNYLTTSNNTSHTQKLQQSVSMGNDDNHFVFATSSSSLQQNNLTVSSLAVGPTSRNLNKTPTAQQKANNIVAPSNQQAGMSASTSNNNLNKSRNGSNHHLSQERGIVNNLKQVSDQMVFQSNNKEKPSNGNSRVSPLRGGNRTDTVSPIKGNNSTLVSRSIGNADTSKPPVQTQFNKNTSQGQSYASSNFVNPASEQANYTIDLNKQKKNLNSQQSGNATSNLRQNNHQLGQNDNSASSFGNNSKIQNYDATDADASSTSRKVNAYRSQDPKKNQYNDNQTQQQMQGSRINSSLTRPPTQALQKKPIYQKRNSLTEENQNSQDSSQDGEKIKNQPKKYQNTQLKQNNQSSKVQNAKNKLPLQNNKQKLQYRDEDNLNKQNDLDDEDYEQYDRRSNYDQEESEEHYQDKKLGVQQDEEEEDNEDEQYNQVYEEDEDQSSNSYQKITQNQYFKNQNQLQSSQINKNTKQRRGNYSSTNIRGEYEEHENQNLSEEDEYVKHKKQTKSKISGQGLEDEDMIEKLAPKSLGTQSGQNYFNNANRVPAGDGGKRIVKSAMNSLKNSDQKNPTLGRQQQQQQQQQQQLQQSTSNNFQNFKPNTISSQAQILSGSTSTKHNNYMAATTAQQIEGDDKYLRLNISPSVDDDQVMRYTNNFKNKQQKGMTKSSQTLPKGQQMPQQMKPNQDQNITQPQQGYSWREDDLELLLDKINNNNSWSTRVSAFESMKEVIGELSAQNISASNQGFKQNIENEKVNPTLMKRIVHAHIDHLSDSHFKVISVCLDSLISIVSYDTTHVLPKLDQIIFKVLNNLIDQKDVVSSKANFLINILSKIFPAERLIEPIQKVLEQTNKNLLKICSLEVLMVTVKNAEEYYQTISNVRHTVQLMCMIIQENQNQKQMVLPCLGIILALRDHNQQGTLHSILSLTNQNQITALRNLSYEYAQDLEEDLRKYVQKENIKPTDKLTKSNMKQFQIDSNPPALAINGTQGQQQLIQVGNSATPNASQVNQMNATQNGGGMFNTKQQQQQPQYNTQKSQNNNNQQNGTLQNQKNRMVQNGGKISENLQAPIQNFDIQRIEEICACVSEFEQNESFIIQNINEILLNTIEFFKQNSRKTKEQSLKIFQSLFIRNYFYLTIQPHTVIECLSIYPYIPKDMDFYQIDEVIDEMIDCVPHLIFMKALVEKLNSEKPPQLQIMIKKISYILRKARKEEIRPFLDHIIDSFKLSINDQSPDVRKSVVFCLVDLKFLFQEEVDPYLHQFTGNQQKLVDIYVKKRQQNDGNGGLD</sequence>
<feature type="compositionally biased region" description="Acidic residues" evidence="1">
    <location>
        <begin position="682"/>
        <end position="693"/>
    </location>
</feature>
<feature type="compositionally biased region" description="Polar residues" evidence="1">
    <location>
        <begin position="724"/>
        <end position="745"/>
    </location>
</feature>
<evidence type="ECO:0000259" key="2">
    <source>
        <dbReference type="SMART" id="SM01349"/>
    </source>
</evidence>
<feature type="compositionally biased region" description="Polar residues" evidence="1">
    <location>
        <begin position="852"/>
        <end position="861"/>
    </location>
</feature>
<dbReference type="InParanoid" id="Q24HY3"/>
<dbReference type="eggNOG" id="KOG2956">
    <property type="taxonomic scope" value="Eukaryota"/>
</dbReference>
<dbReference type="PANTHER" id="PTHR21567:SF9">
    <property type="entry name" value="CLIP-ASSOCIATING PROTEIN"/>
    <property type="match status" value="1"/>
</dbReference>
<dbReference type="GO" id="GO:0000278">
    <property type="term" value="P:mitotic cell cycle"/>
    <property type="evidence" value="ECO:0007669"/>
    <property type="project" value="UniProtKB-ARBA"/>
</dbReference>
<feature type="region of interest" description="Disordered" evidence="1">
    <location>
        <begin position="388"/>
        <end position="459"/>
    </location>
</feature>
<dbReference type="SMART" id="SM01349">
    <property type="entry name" value="TOG"/>
    <property type="match status" value="1"/>
</dbReference>
<keyword evidence="4" id="KW-1185">Reference proteome</keyword>
<dbReference type="GeneID" id="7823889"/>
<dbReference type="Pfam" id="PF12348">
    <property type="entry name" value="CLASP_N"/>
    <property type="match status" value="1"/>
</dbReference>
<dbReference type="PANTHER" id="PTHR21567">
    <property type="entry name" value="CLASP"/>
    <property type="match status" value="1"/>
</dbReference>
<feature type="compositionally biased region" description="Polar residues" evidence="1">
    <location>
        <begin position="604"/>
        <end position="620"/>
    </location>
</feature>
<dbReference type="RefSeq" id="XP_001027697.1">
    <property type="nucleotide sequence ID" value="XM_001027697.1"/>
</dbReference>
<feature type="region of interest" description="Disordered" evidence="1">
    <location>
        <begin position="480"/>
        <end position="693"/>
    </location>
</feature>
<feature type="compositionally biased region" description="Polar residues" evidence="1">
    <location>
        <begin position="578"/>
        <end position="593"/>
    </location>
</feature>
<dbReference type="Proteomes" id="UP000009168">
    <property type="component" value="Unassembled WGS sequence"/>
</dbReference>
<proteinExistence type="predicted"/>
<feature type="compositionally biased region" description="Low complexity" evidence="1">
    <location>
        <begin position="938"/>
        <end position="951"/>
    </location>
</feature>
<dbReference type="Gene3D" id="1.25.10.10">
    <property type="entry name" value="Leucine-rich Repeat Variant"/>
    <property type="match status" value="3"/>
</dbReference>